<comment type="caution">
    <text evidence="1">The sequence shown here is derived from an EMBL/GenBank/DDBJ whole genome shotgun (WGS) entry which is preliminary data.</text>
</comment>
<accession>A0ABQ0QRX8</accession>
<evidence type="ECO:0000313" key="1">
    <source>
        <dbReference type="EMBL" id="GBR54686.1"/>
    </source>
</evidence>
<keyword evidence="2" id="KW-1185">Reference proteome</keyword>
<proteinExistence type="predicted"/>
<dbReference type="EMBL" id="BAQC01000063">
    <property type="protein sequence ID" value="GBR54686.1"/>
    <property type="molecule type" value="Genomic_DNA"/>
</dbReference>
<dbReference type="Proteomes" id="UP001062632">
    <property type="component" value="Unassembled WGS sequence"/>
</dbReference>
<evidence type="ECO:0008006" key="3">
    <source>
        <dbReference type="Google" id="ProtNLM"/>
    </source>
</evidence>
<gene>
    <name evidence="1" type="ORF">AA106555_1776</name>
</gene>
<evidence type="ECO:0000313" key="2">
    <source>
        <dbReference type="Proteomes" id="UP001062632"/>
    </source>
</evidence>
<name>A0ABQ0QRX8_9PROT</name>
<sequence length="79" mass="9094">MWHRARWHDGADGVFVNKLHVTVASQQKCLGVKLCDDALEFYTIDEKDRDRAFRLADMGQKAFLYCLERGRGRHAAIVS</sequence>
<organism evidence="1 2">
    <name type="scientific">Neokomagataea thailandica NBRC 106555</name>
    <dbReference type="NCBI Taxonomy" id="1223520"/>
    <lineage>
        <taxon>Bacteria</taxon>
        <taxon>Pseudomonadati</taxon>
        <taxon>Pseudomonadota</taxon>
        <taxon>Alphaproteobacteria</taxon>
        <taxon>Acetobacterales</taxon>
        <taxon>Acetobacteraceae</taxon>
        <taxon>Neokomagataea</taxon>
    </lineage>
</organism>
<reference evidence="1 2" key="1">
    <citation type="submission" date="2013-04" db="EMBL/GenBank/DDBJ databases">
        <title>The genome sequencing project of 58 acetic acid bacteria.</title>
        <authorList>
            <person name="Okamoto-Kainuma A."/>
            <person name="Ishikawa M."/>
            <person name="Umino S."/>
            <person name="Koizumi Y."/>
            <person name="Shiwa Y."/>
            <person name="Yoshikawa H."/>
            <person name="Matsutani M."/>
            <person name="Matsushita K."/>
        </authorList>
    </citation>
    <scope>NUCLEOTIDE SEQUENCE [LARGE SCALE GENOMIC DNA]</scope>
    <source>
        <strain evidence="1 2">NBRC 106555</strain>
    </source>
</reference>
<protein>
    <recommendedName>
        <fullName evidence="3">Transposase</fullName>
    </recommendedName>
</protein>